<gene>
    <name evidence="1" type="ORF">M422DRAFT_269062</name>
</gene>
<dbReference type="OrthoDB" id="3243290at2759"/>
<reference evidence="1 2" key="1">
    <citation type="submission" date="2014-06" db="EMBL/GenBank/DDBJ databases">
        <title>Evolutionary Origins and Diversification of the Mycorrhizal Mutualists.</title>
        <authorList>
            <consortium name="DOE Joint Genome Institute"/>
            <consortium name="Mycorrhizal Genomics Consortium"/>
            <person name="Kohler A."/>
            <person name="Kuo A."/>
            <person name="Nagy L.G."/>
            <person name="Floudas D."/>
            <person name="Copeland A."/>
            <person name="Barry K.W."/>
            <person name="Cichocki N."/>
            <person name="Veneault-Fourrey C."/>
            <person name="LaButti K."/>
            <person name="Lindquist E.A."/>
            <person name="Lipzen A."/>
            <person name="Lundell T."/>
            <person name="Morin E."/>
            <person name="Murat C."/>
            <person name="Riley R."/>
            <person name="Ohm R."/>
            <person name="Sun H."/>
            <person name="Tunlid A."/>
            <person name="Henrissat B."/>
            <person name="Grigoriev I.V."/>
            <person name="Hibbett D.S."/>
            <person name="Martin F."/>
        </authorList>
    </citation>
    <scope>NUCLEOTIDE SEQUENCE [LARGE SCALE GENOMIC DNA]</scope>
    <source>
        <strain evidence="1 2">SS14</strain>
    </source>
</reference>
<protein>
    <submittedName>
        <fullName evidence="1">Uncharacterized protein</fullName>
    </submittedName>
</protein>
<dbReference type="Proteomes" id="UP000054279">
    <property type="component" value="Unassembled WGS sequence"/>
</dbReference>
<name>A0A0C9UL40_SPHS4</name>
<dbReference type="AlphaFoldDB" id="A0A0C9UL40"/>
<evidence type="ECO:0000313" key="1">
    <source>
        <dbReference type="EMBL" id="KIJ29527.1"/>
    </source>
</evidence>
<evidence type="ECO:0000313" key="2">
    <source>
        <dbReference type="Proteomes" id="UP000054279"/>
    </source>
</evidence>
<sequence length="116" mass="13494">MHLIKSIITNPHDDSFTRFVLQDLNFQPSSQCFGIFFIPTLHHQTLAVHKMEQNDDAVIQHVTSTHGKHKQHLKDIEDPRRTEKYPLGIHPSWHEITDILNTNPTLIVNTHSNLQF</sequence>
<dbReference type="HOGENOM" id="CLU_2098379_0_0_1"/>
<organism evidence="1 2">
    <name type="scientific">Sphaerobolus stellatus (strain SS14)</name>
    <dbReference type="NCBI Taxonomy" id="990650"/>
    <lineage>
        <taxon>Eukaryota</taxon>
        <taxon>Fungi</taxon>
        <taxon>Dikarya</taxon>
        <taxon>Basidiomycota</taxon>
        <taxon>Agaricomycotina</taxon>
        <taxon>Agaricomycetes</taxon>
        <taxon>Phallomycetidae</taxon>
        <taxon>Geastrales</taxon>
        <taxon>Sphaerobolaceae</taxon>
        <taxon>Sphaerobolus</taxon>
    </lineage>
</organism>
<keyword evidence="2" id="KW-1185">Reference proteome</keyword>
<dbReference type="EMBL" id="KN837281">
    <property type="protein sequence ID" value="KIJ29527.1"/>
    <property type="molecule type" value="Genomic_DNA"/>
</dbReference>
<accession>A0A0C9UL40</accession>
<proteinExistence type="predicted"/>